<dbReference type="InterPro" id="IPR012901">
    <property type="entry name" value="CARME"/>
</dbReference>
<sequence length="443" mass="51289">MSDIDISSDNEKMNDVVYYTGDDKDIFRYLEYFMKNFPLSTSEADCGEEIKEHIESDYNHFISVVSSFLMYEWDSAKDLARIERNFYSLSAKERELLGIVDIESEINKLRGCINTNQNFLKLMLSPDLYYNQVETQGNDEQRDSIETRADGGGNDELFVQHGCLNMFQKKNHNHIPNTTMNNLCKVRATLRQFVRDWSEQGRLERDESYGPMIQALKDYLPIDADSQPSKKIRVLIPGAGLGRLLFEVASLGYSCQGNEISYAMLLGSNFALNYMFKVNSIIIHPYILSLSNRPRKDDNIRPIHIPDVCVSDHINQGHDLSMCAGDFVEIYSKQMQSWDAIMTCFFLDTAKNIITYIRTITNLLTPNGVWINLGPLLYHYSGLSDVISIEPSWEEIKLIISKYFRIVKEEWRDATYTRNNNSMFKIVYKCIFFVAIRNQVKFE</sequence>
<dbReference type="EC" id="2.1.1.22" evidence="2"/>
<dbReference type="PANTHER" id="PTHR12303">
    <property type="entry name" value="CARNOSINE N-METHYLTRANSFERASE"/>
    <property type="match status" value="1"/>
</dbReference>
<reference evidence="6" key="1">
    <citation type="submission" date="2022-10" db="EMBL/GenBank/DDBJ databases">
        <title>Adaptive evolution leads to modifications in subtelomeric GC content in a zoonotic Cryptosporidium species.</title>
        <authorList>
            <person name="Li J."/>
            <person name="Feng Y."/>
            <person name="Xiao L."/>
        </authorList>
    </citation>
    <scope>NUCLEOTIDE SEQUENCE</scope>
    <source>
        <strain evidence="6">33844</strain>
    </source>
</reference>
<dbReference type="GO" id="GO:0032259">
    <property type="term" value="P:methylation"/>
    <property type="evidence" value="ECO:0007669"/>
    <property type="project" value="UniProtKB-KW"/>
</dbReference>
<dbReference type="SUPFAM" id="SSF53335">
    <property type="entry name" value="S-adenosyl-L-methionine-dependent methyltransferases"/>
    <property type="match status" value="1"/>
</dbReference>
<evidence type="ECO:0000256" key="4">
    <source>
        <dbReference type="ARBA" id="ARBA00022679"/>
    </source>
</evidence>
<dbReference type="AlphaFoldDB" id="A0A9D5HX51"/>
<accession>A0A9D5HX51</accession>
<comment type="caution">
    <text evidence="6">The sequence shown here is derived from an EMBL/GenBank/DDBJ whole genome shotgun (WGS) entry which is preliminary data.</text>
</comment>
<evidence type="ECO:0000256" key="2">
    <source>
        <dbReference type="ARBA" id="ARBA00012003"/>
    </source>
</evidence>
<name>A0A9D5HX51_9CRYT</name>
<keyword evidence="5" id="KW-0949">S-adenosyl-L-methionine</keyword>
<proteinExistence type="inferred from homology"/>
<keyword evidence="3" id="KW-0489">Methyltransferase</keyword>
<dbReference type="GO" id="GO:0030735">
    <property type="term" value="F:carnosine N-methyltransferase activity"/>
    <property type="evidence" value="ECO:0007669"/>
    <property type="project" value="UniProtKB-EC"/>
</dbReference>
<evidence type="ECO:0000313" key="6">
    <source>
        <dbReference type="EMBL" id="KAJ1608148.1"/>
    </source>
</evidence>
<evidence type="ECO:0000256" key="1">
    <source>
        <dbReference type="ARBA" id="ARBA00010086"/>
    </source>
</evidence>
<keyword evidence="4" id="KW-0808">Transferase</keyword>
<dbReference type="SMART" id="SM01296">
    <property type="entry name" value="N2227"/>
    <property type="match status" value="1"/>
</dbReference>
<dbReference type="Proteomes" id="UP001067231">
    <property type="component" value="Unassembled WGS sequence"/>
</dbReference>
<dbReference type="PANTHER" id="PTHR12303:SF6">
    <property type="entry name" value="CARNOSINE N-METHYLTRANSFERASE"/>
    <property type="match status" value="1"/>
</dbReference>
<dbReference type="EMBL" id="JAPCXC010000048">
    <property type="protein sequence ID" value="KAJ1608148.1"/>
    <property type="molecule type" value="Genomic_DNA"/>
</dbReference>
<comment type="similarity">
    <text evidence="1">Belongs to the carnosine N-methyltransferase family.</text>
</comment>
<dbReference type="Pfam" id="PF07942">
    <property type="entry name" value="CARME"/>
    <property type="match status" value="1"/>
</dbReference>
<evidence type="ECO:0000256" key="5">
    <source>
        <dbReference type="ARBA" id="ARBA00022691"/>
    </source>
</evidence>
<dbReference type="InterPro" id="IPR029063">
    <property type="entry name" value="SAM-dependent_MTases_sf"/>
</dbReference>
<protein>
    <recommendedName>
        <fullName evidence="2">carnosine N-methyltransferase</fullName>
        <ecNumber evidence="2">2.1.1.22</ecNumber>
    </recommendedName>
</protein>
<gene>
    <name evidence="6" type="ORF">OJ253_2034</name>
</gene>
<evidence type="ECO:0000256" key="3">
    <source>
        <dbReference type="ARBA" id="ARBA00022603"/>
    </source>
</evidence>
<dbReference type="Gene3D" id="3.40.50.150">
    <property type="entry name" value="Vaccinia Virus protein VP39"/>
    <property type="match status" value="1"/>
</dbReference>
<dbReference type="OrthoDB" id="978at2759"/>
<organism evidence="6">
    <name type="scientific">Cryptosporidium canis</name>
    <dbReference type="NCBI Taxonomy" id="195482"/>
    <lineage>
        <taxon>Eukaryota</taxon>
        <taxon>Sar</taxon>
        <taxon>Alveolata</taxon>
        <taxon>Apicomplexa</taxon>
        <taxon>Conoidasida</taxon>
        <taxon>Coccidia</taxon>
        <taxon>Eucoccidiorida</taxon>
        <taxon>Eimeriorina</taxon>
        <taxon>Cryptosporidiidae</taxon>
        <taxon>Cryptosporidium</taxon>
    </lineage>
</organism>